<dbReference type="PANTHER" id="PTHR30461:SF2">
    <property type="entry name" value="SERINE RECOMBINASE PINE-RELATED"/>
    <property type="match status" value="1"/>
</dbReference>
<dbReference type="Pfam" id="PF13408">
    <property type="entry name" value="Zn_ribbon_recom"/>
    <property type="match status" value="1"/>
</dbReference>
<evidence type="ECO:0000313" key="5">
    <source>
        <dbReference type="EMBL" id="MBO7747912.1"/>
    </source>
</evidence>
<evidence type="ECO:0000256" key="1">
    <source>
        <dbReference type="ARBA" id="ARBA00023125"/>
    </source>
</evidence>
<dbReference type="PROSITE" id="PS51737">
    <property type="entry name" value="RECOMBINASE_DNA_BIND"/>
    <property type="match status" value="1"/>
</dbReference>
<gene>
    <name evidence="5" type="ORF">I8J29_27345</name>
</gene>
<evidence type="ECO:0000256" key="2">
    <source>
        <dbReference type="ARBA" id="ARBA00023172"/>
    </source>
</evidence>
<dbReference type="InterPro" id="IPR006119">
    <property type="entry name" value="Resolv_N"/>
</dbReference>
<feature type="coiled-coil region" evidence="3">
    <location>
        <begin position="479"/>
        <end position="510"/>
    </location>
</feature>
<protein>
    <submittedName>
        <fullName evidence="5">Recombinase family protein</fullName>
    </submittedName>
</protein>
<dbReference type="InterPro" id="IPR050639">
    <property type="entry name" value="SSR_resolvase"/>
</dbReference>
<dbReference type="Pfam" id="PF07508">
    <property type="entry name" value="Recombinase"/>
    <property type="match status" value="1"/>
</dbReference>
<name>A0ABS3WHZ4_9BACL</name>
<sequence length="573" mass="66296">MKVNVNSIDEQDEVVNSNNQISVAAYCRVSTDSEEQATSFKNQQSYFRREISKDKKLKLFRIYADQGISGTSLNRREEFSRLLYDAGLDEIKVSDNKSVFTVSHREPLFKYIYVKNTSRFARNVLVIEILRELLKKGVYVYFLDINHVFDSIEKEFMLNMFLNFSQQESIDKSAKVRFGLVESARKGTIFTNNNIYGYKYSKDTKELTVIEEEAEVIRTIFFLYSKGFGIRRILNYFEGETLETLDGVKYVPSGVVRTRAGKPFVPTFIKRVLSNEKYYGTLVRNKYDTGSIFSKKTATVKNTSEWILFEGRIPAIISKELFETCNSLRKAKLHHKNQTGVFRGYSEFASKIYCGKCGSSYTRNIDAGRVFFNCSLKKTKGTNACDNINVQETDINAQIDDIRNYGLISVFALHKEKQIEIIRNHIEKLRERINVPAVEDINSKTLELMKLDDQESRVMNLYVIGNFPEAKLHEMKIVIDTQREALRKEINELSKTNEDILIQINDYESRISKINALTVKDEYSREEILGLISKFVVTSEVVPYIKKKDNRESSKIKPIITYELSILEKLEEA</sequence>
<feature type="domain" description="Recombinase" evidence="4">
    <location>
        <begin position="195"/>
        <end position="335"/>
    </location>
</feature>
<dbReference type="PANTHER" id="PTHR30461">
    <property type="entry name" value="DNA-INVERTASE FROM LAMBDOID PROPHAGE"/>
    <property type="match status" value="1"/>
</dbReference>
<dbReference type="CDD" id="cd00338">
    <property type="entry name" value="Ser_Recombinase"/>
    <property type="match status" value="1"/>
</dbReference>
<dbReference type="InterPro" id="IPR025827">
    <property type="entry name" value="Zn_ribbon_recom_dom"/>
</dbReference>
<keyword evidence="6" id="KW-1185">Reference proteome</keyword>
<keyword evidence="1" id="KW-0238">DNA-binding</keyword>
<dbReference type="SMART" id="SM00857">
    <property type="entry name" value="Resolvase"/>
    <property type="match status" value="1"/>
</dbReference>
<evidence type="ECO:0000256" key="3">
    <source>
        <dbReference type="SAM" id="Coils"/>
    </source>
</evidence>
<keyword evidence="3" id="KW-0175">Coiled coil</keyword>
<reference evidence="5 6" key="1">
    <citation type="submission" date="2021-03" db="EMBL/GenBank/DDBJ databases">
        <title>Paenibacillus artemisicola MWE-103 whole genome sequence.</title>
        <authorList>
            <person name="Ham Y.J."/>
        </authorList>
    </citation>
    <scope>NUCLEOTIDE SEQUENCE [LARGE SCALE GENOMIC DNA]</scope>
    <source>
        <strain evidence="5 6">MWE-103</strain>
    </source>
</reference>
<dbReference type="SUPFAM" id="SSF53041">
    <property type="entry name" value="Resolvase-like"/>
    <property type="match status" value="1"/>
</dbReference>
<dbReference type="InterPro" id="IPR036162">
    <property type="entry name" value="Resolvase-like_N_sf"/>
</dbReference>
<dbReference type="InterPro" id="IPR011109">
    <property type="entry name" value="DNA_bind_recombinase_dom"/>
</dbReference>
<dbReference type="Pfam" id="PF00239">
    <property type="entry name" value="Resolvase"/>
    <property type="match status" value="1"/>
</dbReference>
<keyword evidence="2" id="KW-0233">DNA recombination</keyword>
<dbReference type="Proteomes" id="UP000670947">
    <property type="component" value="Unassembled WGS sequence"/>
</dbReference>
<dbReference type="RefSeq" id="WP_208850524.1">
    <property type="nucleotide sequence ID" value="NZ_JAGGDJ010000042.1"/>
</dbReference>
<proteinExistence type="predicted"/>
<dbReference type="EMBL" id="JAGGDJ010000042">
    <property type="protein sequence ID" value="MBO7747912.1"/>
    <property type="molecule type" value="Genomic_DNA"/>
</dbReference>
<accession>A0ABS3WHZ4</accession>
<evidence type="ECO:0000313" key="6">
    <source>
        <dbReference type="Proteomes" id="UP000670947"/>
    </source>
</evidence>
<dbReference type="Gene3D" id="3.40.50.1390">
    <property type="entry name" value="Resolvase, N-terminal catalytic domain"/>
    <property type="match status" value="1"/>
</dbReference>
<comment type="caution">
    <text evidence="5">The sequence shown here is derived from an EMBL/GenBank/DDBJ whole genome shotgun (WGS) entry which is preliminary data.</text>
</comment>
<evidence type="ECO:0000259" key="4">
    <source>
        <dbReference type="PROSITE" id="PS51737"/>
    </source>
</evidence>
<organism evidence="5 6">
    <name type="scientific">Paenibacillus artemisiicola</name>
    <dbReference type="NCBI Taxonomy" id="1172618"/>
    <lineage>
        <taxon>Bacteria</taxon>
        <taxon>Bacillati</taxon>
        <taxon>Bacillota</taxon>
        <taxon>Bacilli</taxon>
        <taxon>Bacillales</taxon>
        <taxon>Paenibacillaceae</taxon>
        <taxon>Paenibacillus</taxon>
    </lineage>
</organism>
<dbReference type="InterPro" id="IPR038109">
    <property type="entry name" value="DNA_bind_recomb_sf"/>
</dbReference>
<dbReference type="Gene3D" id="3.90.1750.20">
    <property type="entry name" value="Putative Large Serine Recombinase, Chain B, Domain 2"/>
    <property type="match status" value="1"/>
</dbReference>